<dbReference type="AlphaFoldDB" id="A0A502FCE9"/>
<gene>
    <name evidence="2" type="ORF">EAH89_24130</name>
</gene>
<keyword evidence="3" id="KW-1185">Reference proteome</keyword>
<evidence type="ECO:0000313" key="2">
    <source>
        <dbReference type="EMBL" id="TPG47095.1"/>
    </source>
</evidence>
<evidence type="ECO:0000313" key="3">
    <source>
        <dbReference type="Proteomes" id="UP000317078"/>
    </source>
</evidence>
<comment type="caution">
    <text evidence="2">The sequence shown here is derived from an EMBL/GenBank/DDBJ whole genome shotgun (WGS) entry which is preliminary data.</text>
</comment>
<reference evidence="2 3" key="1">
    <citation type="journal article" date="2019" name="Environ. Microbiol.">
        <title>Species interactions and distinct microbial communities in high Arctic permafrost affected cryosols are associated with the CH4 and CO2 gas fluxes.</title>
        <authorList>
            <person name="Altshuler I."/>
            <person name="Hamel J."/>
            <person name="Turney S."/>
            <person name="Magnuson E."/>
            <person name="Levesque R."/>
            <person name="Greer C."/>
            <person name="Whyte L.G."/>
        </authorList>
    </citation>
    <scope>NUCLEOTIDE SEQUENCE [LARGE SCALE GENOMIC DNA]</scope>
    <source>
        <strain evidence="2 3">S9.3B</strain>
    </source>
</reference>
<proteinExistence type="predicted"/>
<accession>A0A502FCE9</accession>
<organism evidence="2 3">
    <name type="scientific">Muricoccus nepalensis</name>
    <dbReference type="NCBI Taxonomy" id="1854500"/>
    <lineage>
        <taxon>Bacteria</taxon>
        <taxon>Pseudomonadati</taxon>
        <taxon>Pseudomonadota</taxon>
        <taxon>Alphaproteobacteria</taxon>
        <taxon>Acetobacterales</taxon>
        <taxon>Roseomonadaceae</taxon>
        <taxon>Muricoccus</taxon>
    </lineage>
</organism>
<dbReference type="EMBL" id="RCZP01000037">
    <property type="protein sequence ID" value="TPG47095.1"/>
    <property type="molecule type" value="Genomic_DNA"/>
</dbReference>
<name>A0A502FCE9_9PROT</name>
<protein>
    <submittedName>
        <fullName evidence="2">Uncharacterized protein</fullName>
    </submittedName>
</protein>
<sequence>MTEAQRAYEAKRAAKNGMSLEKWLAAKEKEREDERRAASADAARRTAEVAPPKKPTLFRRLLDRAQQPLKPSR</sequence>
<evidence type="ECO:0000256" key="1">
    <source>
        <dbReference type="SAM" id="MobiDB-lite"/>
    </source>
</evidence>
<feature type="region of interest" description="Disordered" evidence="1">
    <location>
        <begin position="27"/>
        <end position="73"/>
    </location>
</feature>
<dbReference type="Proteomes" id="UP000317078">
    <property type="component" value="Unassembled WGS sequence"/>
</dbReference>
<feature type="compositionally biased region" description="Basic and acidic residues" evidence="1">
    <location>
        <begin position="27"/>
        <end position="47"/>
    </location>
</feature>